<protein>
    <submittedName>
        <fullName evidence="1">Uncharacterized protein</fullName>
    </submittedName>
</protein>
<evidence type="ECO:0000313" key="2">
    <source>
        <dbReference type="Proteomes" id="UP000221949"/>
    </source>
</evidence>
<gene>
    <name evidence="1" type="ORF">STRATTON_212</name>
</gene>
<organism evidence="1 2">
    <name type="scientific">Erwinia phage vB_EamM_Stratton</name>
    <dbReference type="NCBI Taxonomy" id="1883378"/>
    <lineage>
        <taxon>Viruses</taxon>
        <taxon>Duplodnaviria</taxon>
        <taxon>Heunggongvirae</taxon>
        <taxon>Uroviricota</taxon>
        <taxon>Caudoviricetes</taxon>
        <taxon>Chimalliviridae</taxon>
        <taxon>Erskinevirus</taxon>
        <taxon>Erskinevirus EaH2</taxon>
    </lineage>
</organism>
<accession>A0A1B2IH90</accession>
<evidence type="ECO:0000313" key="1">
    <source>
        <dbReference type="EMBL" id="ANZ50637.1"/>
    </source>
</evidence>
<name>A0A1B2IH90_9CAUD</name>
<proteinExistence type="predicted"/>
<dbReference type="EMBL" id="KX397373">
    <property type="protein sequence ID" value="ANZ50637.1"/>
    <property type="molecule type" value="Genomic_DNA"/>
</dbReference>
<sequence>MQLNDFDGKRGAIMGEPKRTLTACIIAVLQRNFEGSTSQFADEAAECGLDDEPEVSRPVEENWRGSRVRQANIARTKATTKRLWRPQRR</sequence>
<dbReference type="Proteomes" id="UP000221949">
    <property type="component" value="Segment"/>
</dbReference>
<reference evidence="2" key="1">
    <citation type="submission" date="2016-06" db="EMBL/GenBank/DDBJ databases">
        <authorList>
            <person name="Berg J.A."/>
            <person name="Stratton M.L."/>
            <person name="Esplin I.D."/>
            <person name="Jensen G.L."/>
            <person name="Merrill B.D."/>
            <person name="Breakwell D.P."/>
            <person name="Hope S."/>
            <person name="Grose J.H."/>
        </authorList>
    </citation>
    <scope>NUCLEOTIDE SEQUENCE [LARGE SCALE GENOMIC DNA]</scope>
</reference>